<dbReference type="AlphaFoldDB" id="A0A381TKH8"/>
<accession>A0A381TKH8</accession>
<dbReference type="GO" id="GO:0016405">
    <property type="term" value="F:CoA-ligase activity"/>
    <property type="evidence" value="ECO:0007669"/>
    <property type="project" value="TreeGrafter"/>
</dbReference>
<gene>
    <name evidence="3" type="ORF">METZ01_LOCUS68131</name>
</gene>
<name>A0A381TKH8_9ZZZZ</name>
<dbReference type="Pfam" id="PF13193">
    <property type="entry name" value="AMP-binding_C"/>
    <property type="match status" value="1"/>
</dbReference>
<feature type="domain" description="AMP-dependent synthetase/ligase" evidence="1">
    <location>
        <begin position="18"/>
        <end position="345"/>
    </location>
</feature>
<dbReference type="Gene3D" id="3.40.50.12780">
    <property type="entry name" value="N-terminal domain of ligase-like"/>
    <property type="match status" value="1"/>
</dbReference>
<dbReference type="InterPro" id="IPR025110">
    <property type="entry name" value="AMP-bd_C"/>
</dbReference>
<proteinExistence type="predicted"/>
<dbReference type="PANTHER" id="PTHR24096:SF323">
    <property type="entry name" value="BLR3536 PROTEIN"/>
    <property type="match status" value="1"/>
</dbReference>
<protein>
    <recommendedName>
        <fullName evidence="4">AMP-dependent synthetase/ligase domain-containing protein</fullName>
    </recommendedName>
</protein>
<dbReference type="InterPro" id="IPR042099">
    <property type="entry name" value="ANL_N_sf"/>
</dbReference>
<organism evidence="3">
    <name type="scientific">marine metagenome</name>
    <dbReference type="NCBI Taxonomy" id="408172"/>
    <lineage>
        <taxon>unclassified sequences</taxon>
        <taxon>metagenomes</taxon>
        <taxon>ecological metagenomes</taxon>
    </lineage>
</organism>
<dbReference type="Pfam" id="PF00501">
    <property type="entry name" value="AMP-binding"/>
    <property type="match status" value="1"/>
</dbReference>
<evidence type="ECO:0000259" key="1">
    <source>
        <dbReference type="Pfam" id="PF00501"/>
    </source>
</evidence>
<sequence>MDLPDGMISYGDRLANLAKERGEADALVFLAADGSNEHFSWRHLEERSNALAWKLTGEGVGVGDRLGIKIRNSPDHILVALAAWKIGAVPIPIRWDLPEWELDRVLAVLDAKKVVEKGHQILQLGPECRIDPYHSEISPHASGVMSSGSTGSPKVILRLVPGVYVPGSSSNRLVEAYETLGPQMVLVPAPLYHSNGFMALGNLLEGDRLLLLERFDAGLLLGGVEDHGVTGMVATTVMLQRLARHEDFGKRDLSSLDWVMHGAAPLPDWLAKRWIERISPEKFFVCYGSSEGIGATFARGDEYLEHPLTVGRGAMGTDVRILGETGEALPTGEIGQIYMKSEHGILATYVGDVPPIPVTEDGYSTVGDLGWLDSDGYLYIADRRVDMIVTGGANVYPAEVEAALSEHPSVVDVVVIGLSDPEWGRRVHAIVQLEKDVIGLSADELIDYAGDRLARYKTPKSVELVTEIPRSEATKVNRSALVAAREVAPE</sequence>
<dbReference type="PANTHER" id="PTHR24096">
    <property type="entry name" value="LONG-CHAIN-FATTY-ACID--COA LIGASE"/>
    <property type="match status" value="1"/>
</dbReference>
<dbReference type="InterPro" id="IPR045851">
    <property type="entry name" value="AMP-bd_C_sf"/>
</dbReference>
<evidence type="ECO:0000259" key="2">
    <source>
        <dbReference type="Pfam" id="PF13193"/>
    </source>
</evidence>
<dbReference type="Gene3D" id="3.30.300.30">
    <property type="match status" value="1"/>
</dbReference>
<dbReference type="EMBL" id="UINC01004567">
    <property type="protein sequence ID" value="SVA15277.1"/>
    <property type="molecule type" value="Genomic_DNA"/>
</dbReference>
<reference evidence="3" key="1">
    <citation type="submission" date="2018-05" db="EMBL/GenBank/DDBJ databases">
        <authorList>
            <person name="Lanie J.A."/>
            <person name="Ng W.-L."/>
            <person name="Kazmierczak K.M."/>
            <person name="Andrzejewski T.M."/>
            <person name="Davidsen T.M."/>
            <person name="Wayne K.J."/>
            <person name="Tettelin H."/>
            <person name="Glass J.I."/>
            <person name="Rusch D."/>
            <person name="Podicherti R."/>
            <person name="Tsui H.-C.T."/>
            <person name="Winkler M.E."/>
        </authorList>
    </citation>
    <scope>NUCLEOTIDE SEQUENCE</scope>
</reference>
<evidence type="ECO:0000313" key="3">
    <source>
        <dbReference type="EMBL" id="SVA15277.1"/>
    </source>
</evidence>
<dbReference type="InterPro" id="IPR000873">
    <property type="entry name" value="AMP-dep_synth/lig_dom"/>
</dbReference>
<evidence type="ECO:0008006" key="4">
    <source>
        <dbReference type="Google" id="ProtNLM"/>
    </source>
</evidence>
<dbReference type="SUPFAM" id="SSF56801">
    <property type="entry name" value="Acetyl-CoA synthetase-like"/>
    <property type="match status" value="1"/>
</dbReference>
<feature type="domain" description="AMP-binding enzyme C-terminal" evidence="2">
    <location>
        <begin position="399"/>
        <end position="473"/>
    </location>
</feature>